<keyword evidence="2" id="KW-1185">Reference proteome</keyword>
<sequence length="354" mass="41366">MNAIIPFRVNYVPMKKLALISFAKNPDILYRGFELQYLDGKPYGTGWRVLAYRNDYYVDVYDDLSLNTIENERFDVAEKGLKNYTKREFREMVFEKTESGILIGFSFLDISNRNIYVNIKENTDRVSKAMNMLAPVGAGSEKPSSLPLFFLYEFDFVRKRKTDIIIEIDGKKYKADNFPFPVTKELQWRYYTRYSMDCQIIEFAKADEGKLIPIELTEDFTYTDGQITYSFTPNNKNISLKSIVIDDKRHPVEIEFHEPILTECNQEVALDGRFHVTTETVMGTVKGTYQLELANGVCKFSMSPDEGWKSVPNSFLTKMILSSKSIFCTWPKTYWYEQVIDMNNMEARSRWIKK</sequence>
<gene>
    <name evidence="1" type="ORF">I5677_05060</name>
</gene>
<dbReference type="EMBL" id="JAEAGR010000003">
    <property type="protein sequence ID" value="MBH1940265.1"/>
    <property type="molecule type" value="Genomic_DNA"/>
</dbReference>
<accession>A0A8J7H8H7</accession>
<dbReference type="AlphaFoldDB" id="A0A8J7H8H7"/>
<evidence type="ECO:0000313" key="1">
    <source>
        <dbReference type="EMBL" id="MBH1940265.1"/>
    </source>
</evidence>
<reference evidence="1" key="1">
    <citation type="submission" date="2020-12" db="EMBL/GenBank/DDBJ databases">
        <title>M. sibirica DSM 26468T genome.</title>
        <authorList>
            <person name="Thieme N."/>
            <person name="Rettenmaier R."/>
            <person name="Zverlov V."/>
            <person name="Liebl W."/>
        </authorList>
    </citation>
    <scope>NUCLEOTIDE SEQUENCE</scope>
    <source>
        <strain evidence="1">DSM 26468</strain>
    </source>
</reference>
<organism evidence="1 2">
    <name type="scientific">Mobilitalea sibirica</name>
    <dbReference type="NCBI Taxonomy" id="1462919"/>
    <lineage>
        <taxon>Bacteria</taxon>
        <taxon>Bacillati</taxon>
        <taxon>Bacillota</taxon>
        <taxon>Clostridia</taxon>
        <taxon>Lachnospirales</taxon>
        <taxon>Lachnospiraceae</taxon>
        <taxon>Mobilitalea</taxon>
    </lineage>
</organism>
<protein>
    <submittedName>
        <fullName evidence="1">Uncharacterized protein</fullName>
    </submittedName>
</protein>
<name>A0A8J7H8H7_9FIRM</name>
<proteinExistence type="predicted"/>
<comment type="caution">
    <text evidence="1">The sequence shown here is derived from an EMBL/GenBank/DDBJ whole genome shotgun (WGS) entry which is preliminary data.</text>
</comment>
<dbReference type="Proteomes" id="UP000623269">
    <property type="component" value="Unassembled WGS sequence"/>
</dbReference>
<evidence type="ECO:0000313" key="2">
    <source>
        <dbReference type="Proteomes" id="UP000623269"/>
    </source>
</evidence>
<dbReference type="RefSeq" id="WP_197660480.1">
    <property type="nucleotide sequence ID" value="NZ_JAEAGR010000003.1"/>
</dbReference>